<accession>A0A9P4LES7</accession>
<name>A0A9P4LES7_9PLEO</name>
<dbReference type="EMBL" id="ML978678">
    <property type="protein sequence ID" value="KAF2022443.1"/>
    <property type="molecule type" value="Genomic_DNA"/>
</dbReference>
<sequence>MKAFWKDNWLTNLLSDAVPTTLIGIRRKYLVRDGHDLRTVLDRVILKDSKTQRIAATDPRDRVYALIGIANDAAAREVVADYTLCCSECSESKGNRAKQ</sequence>
<dbReference type="AlphaFoldDB" id="A0A9P4LES7"/>
<dbReference type="Proteomes" id="UP000799777">
    <property type="component" value="Unassembled WGS sequence"/>
</dbReference>
<proteinExistence type="predicted"/>
<organism evidence="1 2">
    <name type="scientific">Setomelanomma holmii</name>
    <dbReference type="NCBI Taxonomy" id="210430"/>
    <lineage>
        <taxon>Eukaryota</taxon>
        <taxon>Fungi</taxon>
        <taxon>Dikarya</taxon>
        <taxon>Ascomycota</taxon>
        <taxon>Pezizomycotina</taxon>
        <taxon>Dothideomycetes</taxon>
        <taxon>Pleosporomycetidae</taxon>
        <taxon>Pleosporales</taxon>
        <taxon>Pleosporineae</taxon>
        <taxon>Phaeosphaeriaceae</taxon>
        <taxon>Setomelanomma</taxon>
    </lineage>
</organism>
<keyword evidence="2" id="KW-1185">Reference proteome</keyword>
<protein>
    <submittedName>
        <fullName evidence="1">Uncharacterized protein</fullName>
    </submittedName>
</protein>
<evidence type="ECO:0000313" key="1">
    <source>
        <dbReference type="EMBL" id="KAF2022443.1"/>
    </source>
</evidence>
<comment type="caution">
    <text evidence="1">The sequence shown here is derived from an EMBL/GenBank/DDBJ whole genome shotgun (WGS) entry which is preliminary data.</text>
</comment>
<evidence type="ECO:0000313" key="2">
    <source>
        <dbReference type="Proteomes" id="UP000799777"/>
    </source>
</evidence>
<gene>
    <name evidence="1" type="ORF">EK21DRAFT_119785</name>
</gene>
<reference evidence="1" key="1">
    <citation type="journal article" date="2020" name="Stud. Mycol.">
        <title>101 Dothideomycetes genomes: a test case for predicting lifestyles and emergence of pathogens.</title>
        <authorList>
            <person name="Haridas S."/>
            <person name="Albert R."/>
            <person name="Binder M."/>
            <person name="Bloem J."/>
            <person name="Labutti K."/>
            <person name="Salamov A."/>
            <person name="Andreopoulos B."/>
            <person name="Baker S."/>
            <person name="Barry K."/>
            <person name="Bills G."/>
            <person name="Bluhm B."/>
            <person name="Cannon C."/>
            <person name="Castanera R."/>
            <person name="Culley D."/>
            <person name="Daum C."/>
            <person name="Ezra D."/>
            <person name="Gonzalez J."/>
            <person name="Henrissat B."/>
            <person name="Kuo A."/>
            <person name="Liang C."/>
            <person name="Lipzen A."/>
            <person name="Lutzoni F."/>
            <person name="Magnuson J."/>
            <person name="Mondo S."/>
            <person name="Nolan M."/>
            <person name="Ohm R."/>
            <person name="Pangilinan J."/>
            <person name="Park H.-J."/>
            <person name="Ramirez L."/>
            <person name="Alfaro M."/>
            <person name="Sun H."/>
            <person name="Tritt A."/>
            <person name="Yoshinaga Y."/>
            <person name="Zwiers L.-H."/>
            <person name="Turgeon B."/>
            <person name="Goodwin S."/>
            <person name="Spatafora J."/>
            <person name="Crous P."/>
            <person name="Grigoriev I."/>
        </authorList>
    </citation>
    <scope>NUCLEOTIDE SEQUENCE</scope>
    <source>
        <strain evidence="1">CBS 110217</strain>
    </source>
</reference>
<dbReference type="OrthoDB" id="3553147at2759"/>